<dbReference type="InterPro" id="IPR000182">
    <property type="entry name" value="GNAT_dom"/>
</dbReference>
<evidence type="ECO:0000313" key="3">
    <source>
        <dbReference type="Proteomes" id="UP001596457"/>
    </source>
</evidence>
<dbReference type="SUPFAM" id="SSF55729">
    <property type="entry name" value="Acyl-CoA N-acyltransferases (Nat)"/>
    <property type="match status" value="1"/>
</dbReference>
<organism evidence="2 3">
    <name type="scientific">Hydrogenophaga defluvii</name>
    <dbReference type="NCBI Taxonomy" id="249410"/>
    <lineage>
        <taxon>Bacteria</taxon>
        <taxon>Pseudomonadati</taxon>
        <taxon>Pseudomonadota</taxon>
        <taxon>Betaproteobacteria</taxon>
        <taxon>Burkholderiales</taxon>
        <taxon>Comamonadaceae</taxon>
        <taxon>Hydrogenophaga</taxon>
    </lineage>
</organism>
<reference evidence="3" key="1">
    <citation type="journal article" date="2019" name="Int. J. Syst. Evol. Microbiol.">
        <title>The Global Catalogue of Microorganisms (GCM) 10K type strain sequencing project: providing services to taxonomists for standard genome sequencing and annotation.</title>
        <authorList>
            <consortium name="The Broad Institute Genomics Platform"/>
            <consortium name="The Broad Institute Genome Sequencing Center for Infectious Disease"/>
            <person name="Wu L."/>
            <person name="Ma J."/>
        </authorList>
    </citation>
    <scope>NUCLEOTIDE SEQUENCE [LARGE SCALE GENOMIC DNA]</scope>
    <source>
        <strain evidence="3">CCUG 53903</strain>
    </source>
</reference>
<gene>
    <name evidence="2" type="ORF">ACFQU0_13405</name>
</gene>
<dbReference type="EC" id="2.3.-.-" evidence="2"/>
<dbReference type="EMBL" id="JBHTBZ010000039">
    <property type="protein sequence ID" value="MFC7461424.1"/>
    <property type="molecule type" value="Genomic_DNA"/>
</dbReference>
<evidence type="ECO:0000259" key="1">
    <source>
        <dbReference type="PROSITE" id="PS51186"/>
    </source>
</evidence>
<proteinExistence type="predicted"/>
<keyword evidence="3" id="KW-1185">Reference proteome</keyword>
<dbReference type="Gene3D" id="3.40.630.30">
    <property type="match status" value="1"/>
</dbReference>
<name>A0ABW2SDW9_9BURK</name>
<dbReference type="Proteomes" id="UP001596457">
    <property type="component" value="Unassembled WGS sequence"/>
</dbReference>
<evidence type="ECO:0000313" key="2">
    <source>
        <dbReference type="EMBL" id="MFC7461424.1"/>
    </source>
</evidence>
<sequence length="218" mass="24293">MASIDAALLRARSELIDLLILRIPVAPMSLVQTAIARGGLFGDVLTVSECSLKEFSSDFSPEGDAEEFLIRPAREGEAVALVQLVKRLFENYENHYVADSRLDLNKVRLVYPDWARQLQKREDGRILVLARGDDLFGLSALQITGAFEWDIALFGISADVVGQGWGRKLLKASQMVACERGAHTLSYSTQIGNLVARRMVTRAGFLPIRDVFTLHFWL</sequence>
<comment type="caution">
    <text evidence="2">The sequence shown here is derived from an EMBL/GenBank/DDBJ whole genome shotgun (WGS) entry which is preliminary data.</text>
</comment>
<feature type="domain" description="N-acetyltransferase" evidence="1">
    <location>
        <begin position="68"/>
        <end position="218"/>
    </location>
</feature>
<dbReference type="Pfam" id="PF00583">
    <property type="entry name" value="Acetyltransf_1"/>
    <property type="match status" value="1"/>
</dbReference>
<dbReference type="InterPro" id="IPR016181">
    <property type="entry name" value="Acyl_CoA_acyltransferase"/>
</dbReference>
<protein>
    <submittedName>
        <fullName evidence="2">GNAT family N-acetyltransferase</fullName>
        <ecNumber evidence="2">2.3.-.-</ecNumber>
    </submittedName>
</protein>
<dbReference type="GO" id="GO:0016746">
    <property type="term" value="F:acyltransferase activity"/>
    <property type="evidence" value="ECO:0007669"/>
    <property type="project" value="UniProtKB-KW"/>
</dbReference>
<accession>A0ABW2SDW9</accession>
<keyword evidence="2" id="KW-0012">Acyltransferase</keyword>
<keyword evidence="2" id="KW-0808">Transferase</keyword>
<dbReference type="PROSITE" id="PS51186">
    <property type="entry name" value="GNAT"/>
    <property type="match status" value="1"/>
</dbReference>